<reference evidence="2 3" key="1">
    <citation type="submission" date="2024-06" db="EMBL/GenBank/DDBJ databases">
        <title>Genomic Encyclopedia of Type Strains, Phase IV (KMG-IV): sequencing the most valuable type-strain genomes for metagenomic binning, comparative biology and taxonomic classification.</title>
        <authorList>
            <person name="Goeker M."/>
        </authorList>
    </citation>
    <scope>NUCLEOTIDE SEQUENCE [LARGE SCALE GENOMIC DNA]</scope>
    <source>
        <strain evidence="2 3">DSM 29780</strain>
    </source>
</reference>
<feature type="region of interest" description="Disordered" evidence="1">
    <location>
        <begin position="39"/>
        <end position="60"/>
    </location>
</feature>
<comment type="caution">
    <text evidence="2">The sequence shown here is derived from an EMBL/GenBank/DDBJ whole genome shotgun (WGS) entry which is preliminary data.</text>
</comment>
<keyword evidence="3" id="KW-1185">Reference proteome</keyword>
<sequence length="76" mass="8354">MHLLLKLQRLAAAVRGNGLRAEWLDMLAEVTSADGWQREPVSPGVVQPGNHPDGVAVVPPKDKLPRLVEDRLKAIR</sequence>
<evidence type="ECO:0000313" key="3">
    <source>
        <dbReference type="Proteomes" id="UP001549047"/>
    </source>
</evidence>
<evidence type="ECO:0000256" key="1">
    <source>
        <dbReference type="SAM" id="MobiDB-lite"/>
    </source>
</evidence>
<accession>A0ABV2IX86</accession>
<organism evidence="2 3">
    <name type="scientific">Rhizobium aquaticum</name>
    <dbReference type="NCBI Taxonomy" id="1549636"/>
    <lineage>
        <taxon>Bacteria</taxon>
        <taxon>Pseudomonadati</taxon>
        <taxon>Pseudomonadota</taxon>
        <taxon>Alphaproteobacteria</taxon>
        <taxon>Hyphomicrobiales</taxon>
        <taxon>Rhizobiaceae</taxon>
        <taxon>Rhizobium/Agrobacterium group</taxon>
        <taxon>Rhizobium</taxon>
    </lineage>
</organism>
<dbReference type="EMBL" id="JBEPMB010000001">
    <property type="protein sequence ID" value="MET3613108.1"/>
    <property type="molecule type" value="Genomic_DNA"/>
</dbReference>
<proteinExistence type="predicted"/>
<dbReference type="Proteomes" id="UP001549047">
    <property type="component" value="Unassembled WGS sequence"/>
</dbReference>
<protein>
    <submittedName>
        <fullName evidence="2">Uncharacterized protein</fullName>
    </submittedName>
</protein>
<dbReference type="RefSeq" id="WP_354555602.1">
    <property type="nucleotide sequence ID" value="NZ_JBEPMB010000001.1"/>
</dbReference>
<evidence type="ECO:0000313" key="2">
    <source>
        <dbReference type="EMBL" id="MET3613108.1"/>
    </source>
</evidence>
<gene>
    <name evidence="2" type="ORF">ABID16_001413</name>
</gene>
<name>A0ABV2IX86_9HYPH</name>